<keyword evidence="1" id="KW-1133">Transmembrane helix</keyword>
<reference evidence="3 5" key="3">
    <citation type="submission" date="2015-12" db="EMBL/GenBank/DDBJ databases">
        <title>Update maize B73 reference genome by single molecule sequencing technologies.</title>
        <authorList>
            <consortium name="Maize Genome Sequencing Project"/>
            <person name="Ware D."/>
        </authorList>
    </citation>
    <scope>NUCLEOTIDE SEQUENCE [LARGE SCALE GENOMIC DNA]</scope>
    <source>
        <strain evidence="5">cv. B73</strain>
        <tissue evidence="3">Seedling</tissue>
    </source>
</reference>
<protein>
    <submittedName>
        <fullName evidence="2 4">Uncharacterized protein</fullName>
    </submittedName>
</protein>
<keyword evidence="5" id="KW-1185">Reference proteome</keyword>
<organism evidence="2">
    <name type="scientific">Zea mays</name>
    <name type="common">Maize</name>
    <dbReference type="NCBI Taxonomy" id="4577"/>
    <lineage>
        <taxon>Eukaryota</taxon>
        <taxon>Viridiplantae</taxon>
        <taxon>Streptophyta</taxon>
        <taxon>Embryophyta</taxon>
        <taxon>Tracheophyta</taxon>
        <taxon>Spermatophyta</taxon>
        <taxon>Magnoliopsida</taxon>
        <taxon>Liliopsida</taxon>
        <taxon>Poales</taxon>
        <taxon>Poaceae</taxon>
        <taxon>PACMAD clade</taxon>
        <taxon>Panicoideae</taxon>
        <taxon>Andropogonodae</taxon>
        <taxon>Andropogoneae</taxon>
        <taxon>Tripsacinae</taxon>
        <taxon>Zea</taxon>
    </lineage>
</organism>
<dbReference type="Proteomes" id="UP000007305">
    <property type="component" value="Chromosome 3"/>
</dbReference>
<proteinExistence type="evidence at transcript level"/>
<dbReference type="EMBL" id="CM007649">
    <property type="protein sequence ID" value="ONM41078.1"/>
    <property type="molecule type" value="Genomic_DNA"/>
</dbReference>
<evidence type="ECO:0000313" key="3">
    <source>
        <dbReference type="EMBL" id="ONM41078.1"/>
    </source>
</evidence>
<keyword evidence="1" id="KW-0812">Transmembrane</keyword>
<name>C4J848_MAIZE</name>
<dbReference type="EMBL" id="CM007649">
    <property type="protein sequence ID" value="ONM41080.1"/>
    <property type="molecule type" value="Genomic_DNA"/>
</dbReference>
<reference evidence="2" key="2">
    <citation type="submission" date="2012-06" db="EMBL/GenBank/DDBJ databases">
        <authorList>
            <person name="Yu Y."/>
            <person name="Currie J."/>
            <person name="Lomeli R."/>
            <person name="Angelova A."/>
            <person name="Collura K."/>
            <person name="Wissotski M."/>
            <person name="Campos D."/>
            <person name="Kudrna D."/>
            <person name="Golser W."/>
            <person name="Ashely E."/>
            <person name="Descour A."/>
            <person name="Fernandes J."/>
            <person name="Soderlund C."/>
            <person name="Walbot V."/>
        </authorList>
    </citation>
    <scope>NUCLEOTIDE SEQUENCE</scope>
    <source>
        <strain evidence="2">B73</strain>
    </source>
</reference>
<reference evidence="4" key="4">
    <citation type="submission" date="2019-07" db="EMBL/GenBank/DDBJ databases">
        <authorList>
            <person name="Seetharam A."/>
            <person name="Woodhouse M."/>
            <person name="Cannon E."/>
        </authorList>
    </citation>
    <scope>NUCLEOTIDE SEQUENCE [LARGE SCALE GENOMIC DNA]</scope>
    <source>
        <strain evidence="4">cv. B73</strain>
    </source>
</reference>
<dbReference type="AlphaFoldDB" id="C4J848"/>
<accession>C4J848</accession>
<keyword evidence="1" id="KW-0472">Membrane</keyword>
<reference evidence="4" key="5">
    <citation type="submission" date="2021-05" db="UniProtKB">
        <authorList>
            <consortium name="EnsemblPlants"/>
        </authorList>
    </citation>
    <scope>IDENTIFICATION</scope>
    <source>
        <strain evidence="4">cv. B73</strain>
    </source>
</reference>
<evidence type="ECO:0000313" key="4">
    <source>
        <dbReference type="EnsemblPlants" id="Zm00001eb161450_P001"/>
    </source>
</evidence>
<evidence type="ECO:0000256" key="1">
    <source>
        <dbReference type="SAM" id="Phobius"/>
    </source>
</evidence>
<feature type="transmembrane region" description="Helical" evidence="1">
    <location>
        <begin position="68"/>
        <end position="89"/>
    </location>
</feature>
<reference evidence="2" key="1">
    <citation type="journal article" date="2009" name="PLoS Genet.">
        <title>Sequencing, mapping, and analysis of 27,455 maize full-length cDNAs.</title>
        <authorList>
            <person name="Soderlund C."/>
            <person name="Descour A."/>
            <person name="Kudrna D."/>
            <person name="Bomhoff M."/>
            <person name="Boyd L."/>
            <person name="Currie J."/>
            <person name="Angelova A."/>
            <person name="Collura K."/>
            <person name="Wissotski M."/>
            <person name="Ashley E."/>
            <person name="Morrow D."/>
            <person name="Fernandes J."/>
            <person name="Walbot V."/>
            <person name="Yu Y."/>
        </authorList>
    </citation>
    <scope>NUCLEOTIDE SEQUENCE</scope>
    <source>
        <strain evidence="2">B73</strain>
    </source>
</reference>
<dbReference type="EMBL" id="BT086995">
    <property type="protein sequence ID" value="ACR37348.1"/>
    <property type="molecule type" value="mRNA"/>
</dbReference>
<gene>
    <name evidence="3" type="ORF">ZEAMMB73_Zm00001d044407</name>
</gene>
<evidence type="ECO:0000313" key="5">
    <source>
        <dbReference type="Proteomes" id="UP000007305"/>
    </source>
</evidence>
<evidence type="ECO:0000313" key="2">
    <source>
        <dbReference type="EMBL" id="ACR37348.1"/>
    </source>
</evidence>
<dbReference type="EnsemblPlants" id="Zm00001eb161450_T001">
    <property type="protein sequence ID" value="Zm00001eb161450_P001"/>
    <property type="gene ID" value="Zm00001eb161450"/>
</dbReference>
<sequence length="106" mass="11396">MGLQLLGQDVVDVASVEAGWDQGVNLVRAMAMVLREVMVVVDLEIVVSRGGRKVMERLWEEAMDHVSLTVVVVAVVAILIVRLVMSLVAPLAGPMSATVAQVEVME</sequence>
<dbReference type="Gramene" id="Zm00001eb161450_T001">
    <property type="protein sequence ID" value="Zm00001eb161450_P001"/>
    <property type="gene ID" value="Zm00001eb161450"/>
</dbReference>